<feature type="non-terminal residue" evidence="1">
    <location>
        <position position="1"/>
    </location>
</feature>
<sequence length="184" mass="19734">MAGTLPAASQSNTDMSASLPDATLPGAVPQAFRSLMLLICMLCHLPTGGLMVEVVFVPPACLQLGLLTSRERSQLAAPEHAVSVRELPHSGALSFLGCGCIATLEALVDVTTRNHVGVHATWEEEYGVDPEYKAFNEFFSRDPDAPQFEGAYAPAYDDMSYLESAGQYMDPNMVAGGYINQGFE</sequence>
<feature type="non-terminal residue" evidence="1">
    <location>
        <position position="184"/>
    </location>
</feature>
<comment type="caution">
    <text evidence="1">The sequence shown here is derived from an EMBL/GenBank/DDBJ whole genome shotgun (WGS) entry which is preliminary data.</text>
</comment>
<dbReference type="EMBL" id="BLLF01000086">
    <property type="protein sequence ID" value="GFH07291.1"/>
    <property type="molecule type" value="Genomic_DNA"/>
</dbReference>
<name>A0A699YD04_HAELA</name>
<protein>
    <submittedName>
        <fullName evidence="1">Uncharacterized protein</fullName>
    </submittedName>
</protein>
<keyword evidence="2" id="KW-1185">Reference proteome</keyword>
<evidence type="ECO:0000313" key="2">
    <source>
        <dbReference type="Proteomes" id="UP000485058"/>
    </source>
</evidence>
<dbReference type="AlphaFoldDB" id="A0A699YD04"/>
<dbReference type="Proteomes" id="UP000485058">
    <property type="component" value="Unassembled WGS sequence"/>
</dbReference>
<evidence type="ECO:0000313" key="1">
    <source>
        <dbReference type="EMBL" id="GFH07291.1"/>
    </source>
</evidence>
<organism evidence="1 2">
    <name type="scientific">Haematococcus lacustris</name>
    <name type="common">Green alga</name>
    <name type="synonym">Haematococcus pluvialis</name>
    <dbReference type="NCBI Taxonomy" id="44745"/>
    <lineage>
        <taxon>Eukaryota</taxon>
        <taxon>Viridiplantae</taxon>
        <taxon>Chlorophyta</taxon>
        <taxon>core chlorophytes</taxon>
        <taxon>Chlorophyceae</taxon>
        <taxon>CS clade</taxon>
        <taxon>Chlamydomonadales</taxon>
        <taxon>Haematococcaceae</taxon>
        <taxon>Haematococcus</taxon>
    </lineage>
</organism>
<accession>A0A699YD04</accession>
<gene>
    <name evidence="1" type="ORF">HaLaN_02073</name>
</gene>
<reference evidence="1 2" key="1">
    <citation type="submission" date="2020-02" db="EMBL/GenBank/DDBJ databases">
        <title>Draft genome sequence of Haematococcus lacustris strain NIES-144.</title>
        <authorList>
            <person name="Morimoto D."/>
            <person name="Nakagawa S."/>
            <person name="Yoshida T."/>
            <person name="Sawayama S."/>
        </authorList>
    </citation>
    <scope>NUCLEOTIDE SEQUENCE [LARGE SCALE GENOMIC DNA]</scope>
    <source>
        <strain evidence="1 2">NIES-144</strain>
    </source>
</reference>
<proteinExistence type="predicted"/>